<reference evidence="4" key="2">
    <citation type="journal article" date="2023" name="IMA Fungus">
        <title>Comparative genomic study of the Penicillium genus elucidates a diverse pangenome and 15 lateral gene transfer events.</title>
        <authorList>
            <person name="Petersen C."/>
            <person name="Sorensen T."/>
            <person name="Nielsen M.R."/>
            <person name="Sondergaard T.E."/>
            <person name="Sorensen J.L."/>
            <person name="Fitzpatrick D.A."/>
            <person name="Frisvad J.C."/>
            <person name="Nielsen K.L."/>
        </authorList>
    </citation>
    <scope>NUCLEOTIDE SEQUENCE</scope>
    <source>
        <strain evidence="4">IBT 30761</strain>
    </source>
</reference>
<evidence type="ECO:0000256" key="2">
    <source>
        <dbReference type="ARBA" id="ARBA00023157"/>
    </source>
</evidence>
<protein>
    <recommendedName>
        <fullName evidence="6">Acetylxylan esterase</fullName>
    </recommendedName>
</protein>
<proteinExistence type="predicted"/>
<feature type="transmembrane region" description="Helical" evidence="3">
    <location>
        <begin position="246"/>
        <end position="265"/>
    </location>
</feature>
<evidence type="ECO:0008006" key="6">
    <source>
        <dbReference type="Google" id="ProtNLM"/>
    </source>
</evidence>
<dbReference type="Proteomes" id="UP001149074">
    <property type="component" value="Unassembled WGS sequence"/>
</dbReference>
<keyword evidence="3" id="KW-0812">Transmembrane</keyword>
<organism evidence="4 5">
    <name type="scientific">Penicillium argentinense</name>
    <dbReference type="NCBI Taxonomy" id="1131581"/>
    <lineage>
        <taxon>Eukaryota</taxon>
        <taxon>Fungi</taxon>
        <taxon>Dikarya</taxon>
        <taxon>Ascomycota</taxon>
        <taxon>Pezizomycotina</taxon>
        <taxon>Eurotiomycetes</taxon>
        <taxon>Eurotiomycetidae</taxon>
        <taxon>Eurotiales</taxon>
        <taxon>Aspergillaceae</taxon>
        <taxon>Penicillium</taxon>
    </lineage>
</organism>
<keyword evidence="3" id="KW-0472">Membrane</keyword>
<dbReference type="GO" id="GO:0017000">
    <property type="term" value="P:antibiotic biosynthetic process"/>
    <property type="evidence" value="ECO:0007669"/>
    <property type="project" value="UniProtKB-ARBA"/>
</dbReference>
<evidence type="ECO:0000313" key="5">
    <source>
        <dbReference type="Proteomes" id="UP001149074"/>
    </source>
</evidence>
<dbReference type="OrthoDB" id="2586582at2759"/>
<keyword evidence="1" id="KW-0378">Hydrolase</keyword>
<dbReference type="InterPro" id="IPR000675">
    <property type="entry name" value="Cutinase/axe"/>
</dbReference>
<evidence type="ECO:0000256" key="1">
    <source>
        <dbReference type="ARBA" id="ARBA00022801"/>
    </source>
</evidence>
<comment type="caution">
    <text evidence="4">The sequence shown here is derived from an EMBL/GenBank/DDBJ whole genome shotgun (WGS) entry which is preliminary data.</text>
</comment>
<dbReference type="GeneID" id="81355465"/>
<accession>A0A9W9FNI7</accession>
<keyword evidence="2" id="KW-1015">Disulfide bond</keyword>
<name>A0A9W9FNI7_9EURO</name>
<gene>
    <name evidence="4" type="ORF">N7532_003992</name>
</gene>
<dbReference type="Pfam" id="PF01083">
    <property type="entry name" value="Cutinase"/>
    <property type="match status" value="1"/>
</dbReference>
<dbReference type="EMBL" id="JAPQKI010000004">
    <property type="protein sequence ID" value="KAJ5103463.1"/>
    <property type="molecule type" value="Genomic_DNA"/>
</dbReference>
<keyword evidence="5" id="KW-1185">Reference proteome</keyword>
<dbReference type="SMART" id="SM01110">
    <property type="entry name" value="Cutinase"/>
    <property type="match status" value="1"/>
</dbReference>
<dbReference type="InterPro" id="IPR029058">
    <property type="entry name" value="AB_hydrolase_fold"/>
</dbReference>
<evidence type="ECO:0000256" key="3">
    <source>
        <dbReference type="SAM" id="Phobius"/>
    </source>
</evidence>
<dbReference type="PANTHER" id="PTHR33630:SF9">
    <property type="entry name" value="CUTINASE 4"/>
    <property type="match status" value="1"/>
</dbReference>
<dbReference type="Gene3D" id="3.40.50.1820">
    <property type="entry name" value="alpha/beta hydrolase"/>
    <property type="match status" value="1"/>
</dbReference>
<evidence type="ECO:0000313" key="4">
    <source>
        <dbReference type="EMBL" id="KAJ5103463.1"/>
    </source>
</evidence>
<keyword evidence="3" id="KW-1133">Transmembrane helix</keyword>
<dbReference type="RefSeq" id="XP_056476843.1">
    <property type="nucleotide sequence ID" value="XM_056616486.1"/>
</dbReference>
<sequence length="266" mass="29056">MRQRAENVSRGTGELTDLGVTKALVDDIASQIEGSDIEAIRYPATWDDPVYALSVANGTQLVRKAITEYAKTCPDSKMAWFWYSQGAHITTNNFCGMPAIWGLDQTENKTYTKPELGQIIALSYPLSEEVTKNVISIVLFGDPSQRNDTSYNYGSWNNTGNGMFYRADTSACEALGSRIRAYCDAGDPFCDLGKFINGTAHKKYIDNYGEEVAQFVVGKYKNGSSSVNGSSSTTSSSTSTPTNGSVGFHSMSVFPFAGFLLLYLFL</sequence>
<dbReference type="GO" id="GO:0072330">
    <property type="term" value="P:monocarboxylic acid biosynthetic process"/>
    <property type="evidence" value="ECO:0007669"/>
    <property type="project" value="UniProtKB-ARBA"/>
</dbReference>
<dbReference type="PANTHER" id="PTHR33630">
    <property type="entry name" value="CUTINASE RV1984C-RELATED-RELATED"/>
    <property type="match status" value="1"/>
</dbReference>
<dbReference type="AlphaFoldDB" id="A0A9W9FNI7"/>
<reference evidence="4" key="1">
    <citation type="submission" date="2022-11" db="EMBL/GenBank/DDBJ databases">
        <authorList>
            <person name="Petersen C."/>
        </authorList>
    </citation>
    <scope>NUCLEOTIDE SEQUENCE</scope>
    <source>
        <strain evidence="4">IBT 30761</strain>
    </source>
</reference>
<dbReference type="GO" id="GO:0052689">
    <property type="term" value="F:carboxylic ester hydrolase activity"/>
    <property type="evidence" value="ECO:0007669"/>
    <property type="project" value="UniProtKB-ARBA"/>
</dbReference>
<dbReference type="SUPFAM" id="SSF53474">
    <property type="entry name" value="alpha/beta-Hydrolases"/>
    <property type="match status" value="1"/>
</dbReference>